<keyword evidence="4" id="KW-0325">Glycoprotein</keyword>
<accession>A0A8B8C4Q1</accession>
<organism evidence="8 10">
    <name type="scientific">Crassostrea virginica</name>
    <name type="common">Eastern oyster</name>
    <dbReference type="NCBI Taxonomy" id="6565"/>
    <lineage>
        <taxon>Eukaryota</taxon>
        <taxon>Metazoa</taxon>
        <taxon>Spiralia</taxon>
        <taxon>Lophotrochozoa</taxon>
        <taxon>Mollusca</taxon>
        <taxon>Bivalvia</taxon>
        <taxon>Autobranchia</taxon>
        <taxon>Pteriomorphia</taxon>
        <taxon>Ostreida</taxon>
        <taxon>Ostreoidea</taxon>
        <taxon>Ostreidae</taxon>
        <taxon>Crassostrea</taxon>
    </lineage>
</organism>
<feature type="domain" description="Ig-like" evidence="7">
    <location>
        <begin position="208"/>
        <end position="292"/>
    </location>
</feature>
<keyword evidence="2" id="KW-0472">Membrane</keyword>
<dbReference type="InterPro" id="IPR013783">
    <property type="entry name" value="Ig-like_fold"/>
</dbReference>
<feature type="domain" description="Ig-like" evidence="7">
    <location>
        <begin position="306"/>
        <end position="384"/>
    </location>
</feature>
<dbReference type="GO" id="GO:0005886">
    <property type="term" value="C:plasma membrane"/>
    <property type="evidence" value="ECO:0007669"/>
    <property type="project" value="TreeGrafter"/>
</dbReference>
<evidence type="ECO:0000256" key="1">
    <source>
        <dbReference type="ARBA" id="ARBA00004479"/>
    </source>
</evidence>
<dbReference type="GeneID" id="111115581"/>
<dbReference type="Gene3D" id="2.60.40.10">
    <property type="entry name" value="Immunoglobulins"/>
    <property type="match status" value="1"/>
</dbReference>
<gene>
    <name evidence="9 10" type="primary">LOC111115581</name>
</gene>
<feature type="chain" id="PRO_5044666114" evidence="6">
    <location>
        <begin position="22"/>
        <end position="405"/>
    </location>
</feature>
<dbReference type="GO" id="GO:0005911">
    <property type="term" value="C:cell-cell junction"/>
    <property type="evidence" value="ECO:0007669"/>
    <property type="project" value="TreeGrafter"/>
</dbReference>
<dbReference type="SUPFAM" id="SSF48726">
    <property type="entry name" value="Immunoglobulin"/>
    <property type="match status" value="1"/>
</dbReference>
<evidence type="ECO:0000256" key="6">
    <source>
        <dbReference type="SAM" id="SignalP"/>
    </source>
</evidence>
<evidence type="ECO:0000313" key="9">
    <source>
        <dbReference type="RefSeq" id="XP_022310078.1"/>
    </source>
</evidence>
<dbReference type="InterPro" id="IPR036179">
    <property type="entry name" value="Ig-like_dom_sf"/>
</dbReference>
<name>A0A8B8C4Q1_CRAVI</name>
<evidence type="ECO:0000313" key="10">
    <source>
        <dbReference type="RefSeq" id="XP_022310079.1"/>
    </source>
</evidence>
<dbReference type="Proteomes" id="UP000694844">
    <property type="component" value="Chromosome 9"/>
</dbReference>
<evidence type="ECO:0000256" key="3">
    <source>
        <dbReference type="ARBA" id="ARBA00023157"/>
    </source>
</evidence>
<sequence>MFRIMQSVFFLLLVCAHVGKFQDEKLTITTKFINGDVIFTWTGASSEYYYVYVKKDGTREPANGWYASEKTNYTVKNALLYHTLEIGATVPGKTPSEETYRVSKINKTVGDSVEIFWTAPFFTRAGAYDIFHTNKENRSIIEVTSNNVITRNKKYEYLSQPLNSTNITFVIRDINLDDAGYYAGGTTAEDAWSGGGVVLTVLGKPSTPNITGLLNIPVGDTCKLTCSSTSTSAPDYYAKFVKLSYRWFVNKTDVGERSKDLSFTVTKNHQYNQYSCEALEKNLVSERSDPIQINPLYKPDMLLIKPEPQLLHGKLTVTEGETIGPYHCSADCNPPCSITWEYKDTDGTIHDASFSGHELSILKVNRSISLLRCVAIYEQQDRIRRDIELYVQCKYFSITNLLILL</sequence>
<comment type="subcellular location">
    <subcellularLocation>
        <location evidence="1">Membrane</location>
        <topology evidence="1">Single-pass type I membrane protein</topology>
    </subcellularLocation>
</comment>
<dbReference type="PANTHER" id="PTHR11640">
    <property type="entry name" value="NEPHRIN"/>
    <property type="match status" value="1"/>
</dbReference>
<keyword evidence="3" id="KW-1015">Disulfide bond</keyword>
<dbReference type="PANTHER" id="PTHR11640:SF31">
    <property type="entry name" value="IRREGULAR CHIASM C-ROUGHEST PROTEIN-RELATED"/>
    <property type="match status" value="1"/>
</dbReference>
<dbReference type="RefSeq" id="XP_022310079.1">
    <property type="nucleotide sequence ID" value="XM_022454371.1"/>
</dbReference>
<keyword evidence="5" id="KW-0393">Immunoglobulin domain</keyword>
<evidence type="ECO:0000256" key="2">
    <source>
        <dbReference type="ARBA" id="ARBA00023136"/>
    </source>
</evidence>
<evidence type="ECO:0000256" key="4">
    <source>
        <dbReference type="ARBA" id="ARBA00023180"/>
    </source>
</evidence>
<dbReference type="OrthoDB" id="6108751at2759"/>
<evidence type="ECO:0000313" key="8">
    <source>
        <dbReference type="Proteomes" id="UP000694844"/>
    </source>
</evidence>
<keyword evidence="6" id="KW-0732">Signal</keyword>
<dbReference type="RefSeq" id="XP_022310078.1">
    <property type="nucleotide sequence ID" value="XM_022454370.1"/>
</dbReference>
<dbReference type="InterPro" id="IPR051275">
    <property type="entry name" value="Cell_adhesion_signaling"/>
</dbReference>
<evidence type="ECO:0000256" key="5">
    <source>
        <dbReference type="ARBA" id="ARBA00023319"/>
    </source>
</evidence>
<protein>
    <submittedName>
        <fullName evidence="9 10">Uncharacterized protein LOC111115581 isoform X3</fullName>
    </submittedName>
</protein>
<dbReference type="PROSITE" id="PS50835">
    <property type="entry name" value="IG_LIKE"/>
    <property type="match status" value="2"/>
</dbReference>
<dbReference type="GO" id="GO:0098609">
    <property type="term" value="P:cell-cell adhesion"/>
    <property type="evidence" value="ECO:0007669"/>
    <property type="project" value="TreeGrafter"/>
</dbReference>
<feature type="signal peptide" evidence="6">
    <location>
        <begin position="1"/>
        <end position="21"/>
    </location>
</feature>
<reference evidence="9 10" key="1">
    <citation type="submission" date="2025-04" db="UniProtKB">
        <authorList>
            <consortium name="RefSeq"/>
        </authorList>
    </citation>
    <scope>IDENTIFICATION</scope>
    <source>
        <tissue evidence="9 10">Whole sample</tissue>
    </source>
</reference>
<dbReference type="GO" id="GO:0050839">
    <property type="term" value="F:cell adhesion molecule binding"/>
    <property type="evidence" value="ECO:0007669"/>
    <property type="project" value="TreeGrafter"/>
</dbReference>
<evidence type="ECO:0000259" key="7">
    <source>
        <dbReference type="PROSITE" id="PS50835"/>
    </source>
</evidence>
<dbReference type="InterPro" id="IPR007110">
    <property type="entry name" value="Ig-like_dom"/>
</dbReference>
<dbReference type="AlphaFoldDB" id="A0A8B8C4Q1"/>
<proteinExistence type="predicted"/>
<keyword evidence="8" id="KW-1185">Reference proteome</keyword>